<dbReference type="Gene3D" id="2.60.40.200">
    <property type="entry name" value="Superoxide dismutase, copper/zinc binding domain"/>
    <property type="match status" value="1"/>
</dbReference>
<dbReference type="InterPro" id="IPR001424">
    <property type="entry name" value="SOD_Cu_Zn_dom"/>
</dbReference>
<dbReference type="GO" id="GO:0006801">
    <property type="term" value="P:superoxide metabolic process"/>
    <property type="evidence" value="ECO:0007669"/>
    <property type="project" value="InterPro"/>
</dbReference>
<dbReference type="AlphaFoldDB" id="A0A1E3AEY8"/>
<dbReference type="OrthoDB" id="9792957at2"/>
<dbReference type="RefSeq" id="WP_081331185.1">
    <property type="nucleotide sequence ID" value="NZ_JAQCZP010000014.1"/>
</dbReference>
<feature type="domain" description="Superoxide dismutase copper/zinc binding" evidence="2">
    <location>
        <begin position="32"/>
        <end position="160"/>
    </location>
</feature>
<dbReference type="Pfam" id="PF00080">
    <property type="entry name" value="Sod_Cu"/>
    <property type="match status" value="1"/>
</dbReference>
<comment type="caution">
    <text evidence="3">The sequence shown here is derived from an EMBL/GenBank/DDBJ whole genome shotgun (WGS) entry which is preliminary data.</text>
</comment>
<name>A0A1E3AEY8_9FIRM</name>
<organism evidence="3 4">
    <name type="scientific">Eisenbergiella tayi</name>
    <dbReference type="NCBI Taxonomy" id="1432052"/>
    <lineage>
        <taxon>Bacteria</taxon>
        <taxon>Bacillati</taxon>
        <taxon>Bacillota</taxon>
        <taxon>Clostridia</taxon>
        <taxon>Lachnospirales</taxon>
        <taxon>Lachnospiraceae</taxon>
        <taxon>Eisenbergiella</taxon>
    </lineage>
</organism>
<dbReference type="InterPro" id="IPR024134">
    <property type="entry name" value="SOD_Cu/Zn_/chaperone"/>
</dbReference>
<proteinExistence type="inferred from homology"/>
<reference evidence="3 4" key="1">
    <citation type="submission" date="2016-07" db="EMBL/GenBank/DDBJ databases">
        <title>Characterization of isolates of Eisenbergiella tayi derived from blood cultures, using whole genome sequencing.</title>
        <authorList>
            <person name="Burdz T."/>
            <person name="Wiebe D."/>
            <person name="Huynh C."/>
            <person name="Bernard K."/>
        </authorList>
    </citation>
    <scope>NUCLEOTIDE SEQUENCE [LARGE SCALE GENOMIC DNA]</scope>
    <source>
        <strain evidence="3 4">NML 110608</strain>
    </source>
</reference>
<dbReference type="EMBL" id="MCGH01000002">
    <property type="protein sequence ID" value="ODM06746.1"/>
    <property type="molecule type" value="Genomic_DNA"/>
</dbReference>
<accession>A0A1E3AEY8</accession>
<evidence type="ECO:0000259" key="2">
    <source>
        <dbReference type="Pfam" id="PF00080"/>
    </source>
</evidence>
<protein>
    <submittedName>
        <fullName evidence="3">Superoxide dismutase-like protein YojM</fullName>
    </submittedName>
</protein>
<comment type="similarity">
    <text evidence="1">Belongs to the Cu-Zn superoxide dismutase family.</text>
</comment>
<evidence type="ECO:0000313" key="4">
    <source>
        <dbReference type="Proteomes" id="UP000094067"/>
    </source>
</evidence>
<dbReference type="SUPFAM" id="SSF49329">
    <property type="entry name" value="Cu,Zn superoxide dismutase-like"/>
    <property type="match status" value="1"/>
</dbReference>
<dbReference type="Proteomes" id="UP000094067">
    <property type="component" value="Unassembled WGS sequence"/>
</dbReference>
<dbReference type="PANTHER" id="PTHR10003">
    <property type="entry name" value="SUPEROXIDE DISMUTASE CU-ZN -RELATED"/>
    <property type="match status" value="1"/>
</dbReference>
<dbReference type="GO" id="GO:0005507">
    <property type="term" value="F:copper ion binding"/>
    <property type="evidence" value="ECO:0007669"/>
    <property type="project" value="InterPro"/>
</dbReference>
<evidence type="ECO:0000313" key="3">
    <source>
        <dbReference type="EMBL" id="ODM06746.1"/>
    </source>
</evidence>
<evidence type="ECO:0000256" key="1">
    <source>
        <dbReference type="ARBA" id="ARBA00010457"/>
    </source>
</evidence>
<sequence length="161" mass="17492">MLQLMTDGILRFLANQPKAFAHVKGSEHYPDVQGLVTFYDLMDGTIVMVDISGLPDTGEPCGGKFYGFHIHEGAACTGNDTDPFADAGTHYNPDNCPHPAHAGDMPVLEGNRGRAWTAFYTERFTPEQVKGKTVIIHSMADDYRSQPSGDSGEKVACGTIR</sequence>
<dbReference type="InterPro" id="IPR036423">
    <property type="entry name" value="SOD-like_Cu/Zn_dom_sf"/>
</dbReference>
<gene>
    <name evidence="3" type="primary">yojM</name>
    <name evidence="3" type="ORF">BEI61_02636</name>
</gene>